<sequence>MCAYRRLMERIQARDAEGNLHIILVHQDFDEVATDHGVCIRPGTQLFETAERLKINWLNERQFEIDSTGEILNRIPPTPAK</sequence>
<reference evidence="1 2" key="1">
    <citation type="journal article" date="2013" name="Int. J. Syst. Evol. Microbiol.">
        <title>Comamonas guangdongensis sp. nov., isolated from subterranean forest sediment, and emended description of the genus Comamonas.</title>
        <authorList>
            <person name="Zhang J."/>
            <person name="Wang Y."/>
            <person name="Zhou S."/>
            <person name="Wu C."/>
            <person name="He J."/>
            <person name="Li F."/>
        </authorList>
    </citation>
    <scope>NUCLEOTIDE SEQUENCE [LARGE SCALE GENOMIC DNA]</scope>
    <source>
        <strain evidence="1 2">CCTCC AB2011133</strain>
    </source>
</reference>
<evidence type="ECO:0000313" key="2">
    <source>
        <dbReference type="Proteomes" id="UP001561046"/>
    </source>
</evidence>
<accession>A0ABV3ZXF9</accession>
<dbReference type="Proteomes" id="UP001561046">
    <property type="component" value="Unassembled WGS sequence"/>
</dbReference>
<gene>
    <name evidence="1" type="ORF">AB6724_15690</name>
</gene>
<comment type="caution">
    <text evidence="1">The sequence shown here is derived from an EMBL/GenBank/DDBJ whole genome shotgun (WGS) entry which is preliminary data.</text>
</comment>
<organism evidence="1 2">
    <name type="scientific">Comamonas guangdongensis</name>
    <dbReference type="NCBI Taxonomy" id="510515"/>
    <lineage>
        <taxon>Bacteria</taxon>
        <taxon>Pseudomonadati</taxon>
        <taxon>Pseudomonadota</taxon>
        <taxon>Betaproteobacteria</taxon>
        <taxon>Burkholderiales</taxon>
        <taxon>Comamonadaceae</taxon>
        <taxon>Comamonas</taxon>
    </lineage>
</organism>
<evidence type="ECO:0000313" key="1">
    <source>
        <dbReference type="EMBL" id="MEX8194279.1"/>
    </source>
</evidence>
<name>A0ABV3ZXF9_9BURK</name>
<dbReference type="EMBL" id="JBFYGN010000019">
    <property type="protein sequence ID" value="MEX8194279.1"/>
    <property type="molecule type" value="Genomic_DNA"/>
</dbReference>
<proteinExistence type="predicted"/>
<dbReference type="RefSeq" id="WP_369339464.1">
    <property type="nucleotide sequence ID" value="NZ_JBFYGN010000019.1"/>
</dbReference>
<protein>
    <submittedName>
        <fullName evidence="1">Uncharacterized protein</fullName>
    </submittedName>
</protein>
<keyword evidence="2" id="KW-1185">Reference proteome</keyword>